<reference evidence="4" key="1">
    <citation type="submission" date="2020-03" db="EMBL/GenBank/DDBJ databases">
        <title>A high-quality chromosome-level genome assembly of a woody plant with both climbing and erect habits, Rhamnella rubrinervis.</title>
        <authorList>
            <person name="Lu Z."/>
            <person name="Yang Y."/>
            <person name="Zhu X."/>
            <person name="Sun Y."/>
        </authorList>
    </citation>
    <scope>NUCLEOTIDE SEQUENCE</scope>
    <source>
        <strain evidence="4">BYM</strain>
        <tissue evidence="4">Leaf</tissue>
    </source>
</reference>
<keyword evidence="5" id="KW-1185">Reference proteome</keyword>
<evidence type="ECO:0000256" key="1">
    <source>
        <dbReference type="ARBA" id="ARBA00004370"/>
    </source>
</evidence>
<protein>
    <recommendedName>
        <fullName evidence="6">Late embryogenesis abundant protein LEA-2 subgroup domain-containing protein</fullName>
    </recommendedName>
</protein>
<dbReference type="AlphaFoldDB" id="A0A8K0MKG0"/>
<keyword evidence="2 3" id="KW-0472">Membrane</keyword>
<dbReference type="Proteomes" id="UP000796880">
    <property type="component" value="Unassembled WGS sequence"/>
</dbReference>
<proteinExistence type="predicted"/>
<dbReference type="InterPro" id="IPR044839">
    <property type="entry name" value="NDR1-like"/>
</dbReference>
<evidence type="ECO:0000313" key="5">
    <source>
        <dbReference type="Proteomes" id="UP000796880"/>
    </source>
</evidence>
<evidence type="ECO:0000256" key="3">
    <source>
        <dbReference type="SAM" id="Phobius"/>
    </source>
</evidence>
<name>A0A8K0MKG0_9ROSA</name>
<dbReference type="GO" id="GO:0098542">
    <property type="term" value="P:defense response to other organism"/>
    <property type="evidence" value="ECO:0007669"/>
    <property type="project" value="InterPro"/>
</dbReference>
<feature type="transmembrane region" description="Helical" evidence="3">
    <location>
        <begin position="20"/>
        <end position="45"/>
    </location>
</feature>
<evidence type="ECO:0000256" key="2">
    <source>
        <dbReference type="ARBA" id="ARBA00023136"/>
    </source>
</evidence>
<keyword evidence="3" id="KW-1133">Transmembrane helix</keyword>
<dbReference type="GO" id="GO:0005886">
    <property type="term" value="C:plasma membrane"/>
    <property type="evidence" value="ECO:0007669"/>
    <property type="project" value="TreeGrafter"/>
</dbReference>
<accession>A0A8K0MKG0</accession>
<dbReference type="PANTHER" id="PTHR31234">
    <property type="entry name" value="LATE EMBRYOGENESIS ABUNDANT (LEA) HYDROXYPROLINE-RICH GLYCOPROTEIN FAMILY"/>
    <property type="match status" value="1"/>
</dbReference>
<dbReference type="OrthoDB" id="1875580at2759"/>
<sequence length="201" mass="22706">MPKPRFRHGPERRTHPLIWLAAVICTVIALAVIIVGIVVFVGYLVSHPRVPVITVFDAHLDKFSTDMAGLLETQVTIQVKAENDNSKANASFSDTRFTLSFQGITIAQLVADPFEVKKNDSLQFYYVVPSSSIPLDPQQMEEVDLALKQDVIMFDFKGEARARWRVWLLGSLKFWCHLNCQLKFHPLNGTYMNAPCSSRAK</sequence>
<evidence type="ECO:0008006" key="6">
    <source>
        <dbReference type="Google" id="ProtNLM"/>
    </source>
</evidence>
<comment type="caution">
    <text evidence="4">The sequence shown here is derived from an EMBL/GenBank/DDBJ whole genome shotgun (WGS) entry which is preliminary data.</text>
</comment>
<dbReference type="PANTHER" id="PTHR31234:SF66">
    <property type="entry name" value="LATE EMBRYOGENESIS ABUNDANT PROTEIN"/>
    <property type="match status" value="1"/>
</dbReference>
<dbReference type="EMBL" id="VOIH02000004">
    <property type="protein sequence ID" value="KAF3449242.1"/>
    <property type="molecule type" value="Genomic_DNA"/>
</dbReference>
<comment type="subcellular location">
    <subcellularLocation>
        <location evidence="1">Membrane</location>
    </subcellularLocation>
</comment>
<gene>
    <name evidence="4" type="ORF">FNV43_RR09970</name>
</gene>
<keyword evidence="3" id="KW-0812">Transmembrane</keyword>
<organism evidence="4 5">
    <name type="scientific">Rhamnella rubrinervis</name>
    <dbReference type="NCBI Taxonomy" id="2594499"/>
    <lineage>
        <taxon>Eukaryota</taxon>
        <taxon>Viridiplantae</taxon>
        <taxon>Streptophyta</taxon>
        <taxon>Embryophyta</taxon>
        <taxon>Tracheophyta</taxon>
        <taxon>Spermatophyta</taxon>
        <taxon>Magnoliopsida</taxon>
        <taxon>eudicotyledons</taxon>
        <taxon>Gunneridae</taxon>
        <taxon>Pentapetalae</taxon>
        <taxon>rosids</taxon>
        <taxon>fabids</taxon>
        <taxon>Rosales</taxon>
        <taxon>Rhamnaceae</taxon>
        <taxon>rhamnoid group</taxon>
        <taxon>Rhamneae</taxon>
        <taxon>Rhamnella</taxon>
    </lineage>
</organism>
<evidence type="ECO:0000313" key="4">
    <source>
        <dbReference type="EMBL" id="KAF3449242.1"/>
    </source>
</evidence>